<reference evidence="1 2" key="1">
    <citation type="submission" date="2024-06" db="EMBL/GenBank/DDBJ databases">
        <authorList>
            <person name="Li F."/>
        </authorList>
    </citation>
    <scope>NUCLEOTIDE SEQUENCE [LARGE SCALE GENOMIC DNA]</scope>
    <source>
        <strain evidence="1 2">GXAS 311</strain>
    </source>
</reference>
<keyword evidence="2" id="KW-1185">Reference proteome</keyword>
<dbReference type="RefSeq" id="WP_353896446.1">
    <property type="nucleotide sequence ID" value="NZ_JBEVCJ010000014.1"/>
</dbReference>
<dbReference type="EMBL" id="JBEVCJ010000014">
    <property type="protein sequence ID" value="MET1255860.1"/>
    <property type="molecule type" value="Genomic_DNA"/>
</dbReference>
<name>A0ABV2BVB1_9GAMM</name>
<sequence>MSKAIESSQTPYQNTQEILKEQVVPQRPLPALNLPRQDCEVREANEYQSAGILMRRLADTIMQWRSQLPEDEEPAILAIMHGGLQISVERLAQESFHGIRIEGNMNGSPCMLLAHQSTVQLLCFVKKVEKQEKR</sequence>
<protein>
    <submittedName>
        <fullName evidence="1">Uncharacterized protein</fullName>
    </submittedName>
</protein>
<accession>A0ABV2BVB1</accession>
<comment type="caution">
    <text evidence="1">The sequence shown here is derived from an EMBL/GenBank/DDBJ whole genome shotgun (WGS) entry which is preliminary data.</text>
</comment>
<organism evidence="1 2">
    <name type="scientific">Aliikangiella maris</name>
    <dbReference type="NCBI Taxonomy" id="3162458"/>
    <lineage>
        <taxon>Bacteria</taxon>
        <taxon>Pseudomonadati</taxon>
        <taxon>Pseudomonadota</taxon>
        <taxon>Gammaproteobacteria</taxon>
        <taxon>Oceanospirillales</taxon>
        <taxon>Pleioneaceae</taxon>
        <taxon>Aliikangiella</taxon>
    </lineage>
</organism>
<dbReference type="Proteomes" id="UP001548189">
    <property type="component" value="Unassembled WGS sequence"/>
</dbReference>
<evidence type="ECO:0000313" key="2">
    <source>
        <dbReference type="Proteomes" id="UP001548189"/>
    </source>
</evidence>
<gene>
    <name evidence="1" type="ORF">ABVT43_12040</name>
</gene>
<evidence type="ECO:0000313" key="1">
    <source>
        <dbReference type="EMBL" id="MET1255860.1"/>
    </source>
</evidence>
<proteinExistence type="predicted"/>